<dbReference type="PANTHER" id="PTHR46116:SF41">
    <property type="entry name" value="UBIQUITIN-CONJUGATING ENZYME E2 25-RELATED"/>
    <property type="match status" value="1"/>
</dbReference>
<evidence type="ECO:0000256" key="1">
    <source>
        <dbReference type="ARBA" id="ARBA00012486"/>
    </source>
</evidence>
<evidence type="ECO:0000256" key="3">
    <source>
        <dbReference type="ARBA" id="ARBA00022741"/>
    </source>
</evidence>
<dbReference type="PANTHER" id="PTHR46116">
    <property type="entry name" value="(E3-INDEPENDENT) E2 UBIQUITIN-CONJUGATING ENZYME"/>
    <property type="match status" value="1"/>
</dbReference>
<dbReference type="Proteomes" id="UP001457282">
    <property type="component" value="Unassembled WGS sequence"/>
</dbReference>
<accession>A0AAW1XR55</accession>
<dbReference type="Pfam" id="PF00179">
    <property type="entry name" value="UQ_con"/>
    <property type="match status" value="1"/>
</dbReference>
<evidence type="ECO:0000313" key="7">
    <source>
        <dbReference type="EMBL" id="KAK9938117.1"/>
    </source>
</evidence>
<keyword evidence="5" id="KW-0067">ATP-binding</keyword>
<sequence>MEPRLNVPSISNNKRAHLGMDTDDVVEVAPPFSCSRKLRKNKEVILQDVIEIDKDDSAAAMFIDEKVDGSIKGKAVKNSSDGYHVHQSKEAVMHSSLGSSGTETLGSVNGIETAQVAAPASNHFIDLDGPNSDASTDDGYADPYFEEFDYAFLQSHFDKVGIPPGIEAPIPHIPWLSDPPKSNGSSISGSSSVDTRCQMQSDFVGLQGNGMFPWIDPLSFNMKPTVVGSSSFKTQTDSISHHPKLDLSSSWKLPKAARKAFLGALQRKKKPFSSSSSANYSSVNKFDAMKFSTGAETSSLGYSLPNSANIQAINSYNPFGVQSPFSWSSDPLFTSSVKPYHSSFYGPIGSIHPPGELAGIPWVKGVAQTQHNVAAAGLSTTPARQFSSKEIDEIMQKFKGFKQFDTVEDLSDHHYTLSGTLSNSMTQPSKNWAKRIQEEWKSLEKDLPDTVFVRVYESRMDLLRAVIIGAEGTPYHDGLFFFDVSFPSGYPNVPPHVYYHSGGLRLNPNLYNCGKVCLSLLNTWSGNSNEMWNPGVSTILQVLVSIQGLILNTKPYFNEPGYASMNGSAAGETRSQQYNEDTFLLSLTTMVYMMRRPPKHFEDFVVGHFRDRAHDILVACKAYMDGAQVGCLVKGGVQDVDEGDKSCSQRFKDSLAGHMPMLVKEFTQIGVKDCEKYLSPAVNGNKQIGSMPQAATSMVSC</sequence>
<dbReference type="FunFam" id="3.10.110.10:FF:000028">
    <property type="entry name" value="Probable ubiquitin-conjugating enzyme E2 23"/>
    <property type="match status" value="1"/>
</dbReference>
<dbReference type="EC" id="2.3.2.23" evidence="1"/>
<dbReference type="EMBL" id="JBEDUW010000003">
    <property type="protein sequence ID" value="KAK9938117.1"/>
    <property type="molecule type" value="Genomic_DNA"/>
</dbReference>
<feature type="domain" description="UBC core" evidence="6">
    <location>
        <begin position="431"/>
        <end position="591"/>
    </location>
</feature>
<organism evidence="7 8">
    <name type="scientific">Rubus argutus</name>
    <name type="common">Southern blackberry</name>
    <dbReference type="NCBI Taxonomy" id="59490"/>
    <lineage>
        <taxon>Eukaryota</taxon>
        <taxon>Viridiplantae</taxon>
        <taxon>Streptophyta</taxon>
        <taxon>Embryophyta</taxon>
        <taxon>Tracheophyta</taxon>
        <taxon>Spermatophyta</taxon>
        <taxon>Magnoliopsida</taxon>
        <taxon>eudicotyledons</taxon>
        <taxon>Gunneridae</taxon>
        <taxon>Pentapetalae</taxon>
        <taxon>rosids</taxon>
        <taxon>fabids</taxon>
        <taxon>Rosales</taxon>
        <taxon>Rosaceae</taxon>
        <taxon>Rosoideae</taxon>
        <taxon>Rosoideae incertae sedis</taxon>
        <taxon>Rubus</taxon>
    </lineage>
</organism>
<dbReference type="PROSITE" id="PS50127">
    <property type="entry name" value="UBC_2"/>
    <property type="match status" value="1"/>
</dbReference>
<keyword evidence="8" id="KW-1185">Reference proteome</keyword>
<dbReference type="SMART" id="SM00212">
    <property type="entry name" value="UBCc"/>
    <property type="match status" value="1"/>
</dbReference>
<dbReference type="Gene3D" id="3.10.110.10">
    <property type="entry name" value="Ubiquitin Conjugating Enzyme"/>
    <property type="match status" value="1"/>
</dbReference>
<dbReference type="InterPro" id="IPR000608">
    <property type="entry name" value="UBC"/>
</dbReference>
<dbReference type="GO" id="GO:0005524">
    <property type="term" value="F:ATP binding"/>
    <property type="evidence" value="ECO:0007669"/>
    <property type="project" value="UniProtKB-KW"/>
</dbReference>
<evidence type="ECO:0000256" key="5">
    <source>
        <dbReference type="ARBA" id="ARBA00022840"/>
    </source>
</evidence>
<comment type="caution">
    <text evidence="7">The sequence shown here is derived from an EMBL/GenBank/DDBJ whole genome shotgun (WGS) entry which is preliminary data.</text>
</comment>
<dbReference type="CDD" id="cd23837">
    <property type="entry name" value="UBCc_UBE2O"/>
    <property type="match status" value="1"/>
</dbReference>
<evidence type="ECO:0000259" key="6">
    <source>
        <dbReference type="PROSITE" id="PS50127"/>
    </source>
</evidence>
<dbReference type="GO" id="GO:0061631">
    <property type="term" value="F:ubiquitin conjugating enzyme activity"/>
    <property type="evidence" value="ECO:0007669"/>
    <property type="project" value="UniProtKB-EC"/>
</dbReference>
<name>A0AAW1XR55_RUBAR</name>
<protein>
    <recommendedName>
        <fullName evidence="1">E2 ubiquitin-conjugating enzyme</fullName>
        <ecNumber evidence="1">2.3.2.23</ecNumber>
    </recommendedName>
</protein>
<evidence type="ECO:0000313" key="8">
    <source>
        <dbReference type="Proteomes" id="UP001457282"/>
    </source>
</evidence>
<dbReference type="InterPro" id="IPR016135">
    <property type="entry name" value="UBQ-conjugating_enzyme/RWD"/>
</dbReference>
<keyword evidence="2" id="KW-0808">Transferase</keyword>
<reference evidence="7 8" key="1">
    <citation type="journal article" date="2023" name="G3 (Bethesda)">
        <title>A chromosome-length genome assembly and annotation of blackberry (Rubus argutus, cv. 'Hillquist').</title>
        <authorList>
            <person name="Bruna T."/>
            <person name="Aryal R."/>
            <person name="Dudchenko O."/>
            <person name="Sargent D.J."/>
            <person name="Mead D."/>
            <person name="Buti M."/>
            <person name="Cavallini A."/>
            <person name="Hytonen T."/>
            <person name="Andres J."/>
            <person name="Pham M."/>
            <person name="Weisz D."/>
            <person name="Mascagni F."/>
            <person name="Usai G."/>
            <person name="Natali L."/>
            <person name="Bassil N."/>
            <person name="Fernandez G.E."/>
            <person name="Lomsadze A."/>
            <person name="Armour M."/>
            <person name="Olukolu B."/>
            <person name="Poorten T."/>
            <person name="Britton C."/>
            <person name="Davik J."/>
            <person name="Ashrafi H."/>
            <person name="Aiden E.L."/>
            <person name="Borodovsky M."/>
            <person name="Worthington M."/>
        </authorList>
    </citation>
    <scope>NUCLEOTIDE SEQUENCE [LARGE SCALE GENOMIC DNA]</scope>
    <source>
        <strain evidence="7">PI 553951</strain>
    </source>
</reference>
<evidence type="ECO:0000256" key="4">
    <source>
        <dbReference type="ARBA" id="ARBA00022786"/>
    </source>
</evidence>
<evidence type="ECO:0000256" key="2">
    <source>
        <dbReference type="ARBA" id="ARBA00022679"/>
    </source>
</evidence>
<keyword evidence="3" id="KW-0547">Nucleotide-binding</keyword>
<keyword evidence="4" id="KW-0833">Ubl conjugation pathway</keyword>
<gene>
    <name evidence="7" type="ORF">M0R45_014873</name>
</gene>
<dbReference type="SUPFAM" id="SSF54495">
    <property type="entry name" value="UBC-like"/>
    <property type="match status" value="1"/>
</dbReference>
<dbReference type="AlphaFoldDB" id="A0AAW1XR55"/>
<proteinExistence type="predicted"/>